<dbReference type="Gene3D" id="1.25.40.340">
    <property type="match status" value="1"/>
</dbReference>
<dbReference type="InterPro" id="IPR050861">
    <property type="entry name" value="Dihydroxyacetone_Kinase"/>
</dbReference>
<dbReference type="SMART" id="SM01120">
    <property type="entry name" value="Dak2"/>
    <property type="match status" value="1"/>
</dbReference>
<reference evidence="4 5" key="1">
    <citation type="submission" date="2024-06" db="EMBL/GenBank/DDBJ databases">
        <title>The Natural Products Discovery Center: Release of the First 8490 Sequenced Strains for Exploring Actinobacteria Biosynthetic Diversity.</title>
        <authorList>
            <person name="Kalkreuter E."/>
            <person name="Kautsar S.A."/>
            <person name="Yang D."/>
            <person name="Bader C.D."/>
            <person name="Teijaro C.N."/>
            <person name="Fluegel L."/>
            <person name="Davis C.M."/>
            <person name="Simpson J.R."/>
            <person name="Lauterbach L."/>
            <person name="Steele A.D."/>
            <person name="Gui C."/>
            <person name="Meng S."/>
            <person name="Li G."/>
            <person name="Viehrig K."/>
            <person name="Ye F."/>
            <person name="Su P."/>
            <person name="Kiefer A.F."/>
            <person name="Nichols A."/>
            <person name="Cepeda A.J."/>
            <person name="Yan W."/>
            <person name="Fan B."/>
            <person name="Jiang Y."/>
            <person name="Adhikari A."/>
            <person name="Zheng C.-J."/>
            <person name="Schuster L."/>
            <person name="Cowan T.M."/>
            <person name="Smanski M.J."/>
            <person name="Chevrette M.G."/>
            <person name="De Carvalho L.P.S."/>
            <person name="Shen B."/>
        </authorList>
    </citation>
    <scope>NUCLEOTIDE SEQUENCE [LARGE SCALE GENOMIC DNA]</scope>
    <source>
        <strain evidence="4 5">NPDC019708</strain>
    </source>
</reference>
<evidence type="ECO:0000256" key="1">
    <source>
        <dbReference type="ARBA" id="ARBA00022679"/>
    </source>
</evidence>
<accession>A0ABV2WIL2</accession>
<keyword evidence="5" id="KW-1185">Reference proteome</keyword>
<name>A0ABV2WIL2_9NOCA</name>
<evidence type="ECO:0000256" key="2">
    <source>
        <dbReference type="ARBA" id="ARBA00022777"/>
    </source>
</evidence>
<keyword evidence="1" id="KW-0808">Transferase</keyword>
<dbReference type="PANTHER" id="PTHR28629:SF4">
    <property type="entry name" value="TRIOKINASE_FMN CYCLASE"/>
    <property type="match status" value="1"/>
</dbReference>
<protein>
    <submittedName>
        <fullName evidence="4">DAK2 domain-containing protein</fullName>
    </submittedName>
</protein>
<dbReference type="SUPFAM" id="SSF101473">
    <property type="entry name" value="DhaL-like"/>
    <property type="match status" value="1"/>
</dbReference>
<dbReference type="PANTHER" id="PTHR28629">
    <property type="entry name" value="TRIOKINASE/FMN CYCLASE"/>
    <property type="match status" value="1"/>
</dbReference>
<dbReference type="EMBL" id="JBEYBF010000001">
    <property type="protein sequence ID" value="MEU1950721.1"/>
    <property type="molecule type" value="Genomic_DNA"/>
</dbReference>
<dbReference type="Pfam" id="PF02734">
    <property type="entry name" value="Dak2"/>
    <property type="match status" value="1"/>
</dbReference>
<comment type="caution">
    <text evidence="4">The sequence shown here is derived from an EMBL/GenBank/DDBJ whole genome shotgun (WGS) entry which is preliminary data.</text>
</comment>
<feature type="domain" description="DhaL" evidence="3">
    <location>
        <begin position="7"/>
        <end position="204"/>
    </location>
</feature>
<dbReference type="RefSeq" id="WP_356954287.1">
    <property type="nucleotide sequence ID" value="NZ_JBEYBD010000002.1"/>
</dbReference>
<dbReference type="Proteomes" id="UP001550628">
    <property type="component" value="Unassembled WGS sequence"/>
</dbReference>
<evidence type="ECO:0000313" key="4">
    <source>
        <dbReference type="EMBL" id="MEU1950721.1"/>
    </source>
</evidence>
<gene>
    <name evidence="4" type="ORF">ABZ510_02580</name>
</gene>
<dbReference type="InterPro" id="IPR036117">
    <property type="entry name" value="DhaL_dom_sf"/>
</dbReference>
<keyword evidence="2" id="KW-0418">Kinase</keyword>
<dbReference type="PROSITE" id="PS51480">
    <property type="entry name" value="DHAL"/>
    <property type="match status" value="1"/>
</dbReference>
<evidence type="ECO:0000313" key="5">
    <source>
        <dbReference type="Proteomes" id="UP001550628"/>
    </source>
</evidence>
<dbReference type="InterPro" id="IPR004007">
    <property type="entry name" value="DhaL_dom"/>
</dbReference>
<sequence>MTTLRLDSTCAWIARFASDVETQVDALTDLDRLIGDGDFGLNLRSAVRATLAGIEADPPARPGEVFTRLSDAFLGTGGTSGPLLGLWFGRIADIRGDAVGAAPLAAAVDTATRAVQRLGKAEVGHKTMVDAMAPAAAALLAAATTSDDVTAALVSARDAAVAGAESTRALPALRGRASYVGDHARGVVDPGAHAIAMFFAAAVWTGANA</sequence>
<evidence type="ECO:0000259" key="3">
    <source>
        <dbReference type="PROSITE" id="PS51480"/>
    </source>
</evidence>
<proteinExistence type="predicted"/>
<organism evidence="4 5">
    <name type="scientific">Nocardia rhamnosiphila</name>
    <dbReference type="NCBI Taxonomy" id="426716"/>
    <lineage>
        <taxon>Bacteria</taxon>
        <taxon>Bacillati</taxon>
        <taxon>Actinomycetota</taxon>
        <taxon>Actinomycetes</taxon>
        <taxon>Mycobacteriales</taxon>
        <taxon>Nocardiaceae</taxon>
        <taxon>Nocardia</taxon>
    </lineage>
</organism>